<reference evidence="2" key="2">
    <citation type="submission" date="2018-04" db="EMBL/GenBank/DDBJ databases">
        <title>OnivRS2 (Oryza nivara Reference Sequence Version 2).</title>
        <authorList>
            <person name="Zhang J."/>
            <person name="Kudrna D."/>
            <person name="Lee S."/>
            <person name="Talag J."/>
            <person name="Rajasekar S."/>
            <person name="Welchert J."/>
            <person name="Hsing Y.-I."/>
            <person name="Wing R.A."/>
        </authorList>
    </citation>
    <scope>NUCLEOTIDE SEQUENCE [LARGE SCALE GENOMIC DNA]</scope>
    <source>
        <strain evidence="2">SL10</strain>
    </source>
</reference>
<sequence>MKAHRHVEAVDDGRPNVYLANVVPVTAWAIAFSAVASVAVAVASAVEAAAHAPPPFWIRENLAARIPTSRSAQRYKSPSLPTEARAVPANLLAATRRRSEEDDGGAALERRRGRTVAAARILEWSGARVLVLRRVLARPPHQRRRRGLELDPKSSEWKEFRLGNQGRPPLHGAFSSLHLSSVGPALDF</sequence>
<keyword evidence="3" id="KW-1185">Reference proteome</keyword>
<dbReference type="Proteomes" id="UP000006591">
    <property type="component" value="Chromosome 6"/>
</dbReference>
<name>A0A0E0HRN6_ORYNI</name>
<dbReference type="EnsemblPlants" id="ONIVA06G19890.1">
    <property type="protein sequence ID" value="ONIVA06G19890.1"/>
    <property type="gene ID" value="ONIVA06G19890"/>
</dbReference>
<protein>
    <submittedName>
        <fullName evidence="2">Uncharacterized protein</fullName>
    </submittedName>
</protein>
<evidence type="ECO:0000313" key="2">
    <source>
        <dbReference type="EnsemblPlants" id="ONIVA06G19890.1"/>
    </source>
</evidence>
<dbReference type="AlphaFoldDB" id="A0A0E0HRN6"/>
<organism evidence="2">
    <name type="scientific">Oryza nivara</name>
    <name type="common">Indian wild rice</name>
    <name type="synonym">Oryza sativa f. spontanea</name>
    <dbReference type="NCBI Taxonomy" id="4536"/>
    <lineage>
        <taxon>Eukaryota</taxon>
        <taxon>Viridiplantae</taxon>
        <taxon>Streptophyta</taxon>
        <taxon>Embryophyta</taxon>
        <taxon>Tracheophyta</taxon>
        <taxon>Spermatophyta</taxon>
        <taxon>Magnoliopsida</taxon>
        <taxon>Liliopsida</taxon>
        <taxon>Poales</taxon>
        <taxon>Poaceae</taxon>
        <taxon>BOP clade</taxon>
        <taxon>Oryzoideae</taxon>
        <taxon>Oryzeae</taxon>
        <taxon>Oryzinae</taxon>
        <taxon>Oryza</taxon>
    </lineage>
</organism>
<proteinExistence type="predicted"/>
<dbReference type="HOGENOM" id="CLU_1443203_0_0_1"/>
<keyword evidence="1" id="KW-1133">Transmembrane helix</keyword>
<keyword evidence="1" id="KW-0472">Membrane</keyword>
<accession>A0A0E0HRN6</accession>
<feature type="transmembrane region" description="Helical" evidence="1">
    <location>
        <begin position="25"/>
        <end position="50"/>
    </location>
</feature>
<evidence type="ECO:0000313" key="3">
    <source>
        <dbReference type="Proteomes" id="UP000006591"/>
    </source>
</evidence>
<keyword evidence="1" id="KW-0812">Transmembrane</keyword>
<reference evidence="2" key="1">
    <citation type="submission" date="2015-04" db="UniProtKB">
        <authorList>
            <consortium name="EnsemblPlants"/>
        </authorList>
    </citation>
    <scope>IDENTIFICATION</scope>
    <source>
        <strain evidence="2">SL10</strain>
    </source>
</reference>
<dbReference type="Gramene" id="ONIVA06G19890.1">
    <property type="protein sequence ID" value="ONIVA06G19890.1"/>
    <property type="gene ID" value="ONIVA06G19890"/>
</dbReference>
<evidence type="ECO:0000256" key="1">
    <source>
        <dbReference type="SAM" id="Phobius"/>
    </source>
</evidence>